<evidence type="ECO:0000256" key="1">
    <source>
        <dbReference type="SAM" id="MobiDB-lite"/>
    </source>
</evidence>
<dbReference type="CDD" id="cd00167">
    <property type="entry name" value="SANT"/>
    <property type="match status" value="3"/>
</dbReference>
<feature type="domain" description="Myb-like" evidence="2">
    <location>
        <begin position="1"/>
        <end position="55"/>
    </location>
</feature>
<feature type="compositionally biased region" description="Acidic residues" evidence="1">
    <location>
        <begin position="196"/>
        <end position="207"/>
    </location>
</feature>
<dbReference type="PROSITE" id="PS50090">
    <property type="entry name" value="MYB_LIKE"/>
    <property type="match status" value="3"/>
</dbReference>
<feature type="region of interest" description="Disordered" evidence="1">
    <location>
        <begin position="160"/>
        <end position="222"/>
    </location>
</feature>
<gene>
    <name evidence="4" type="ORF">BKA67DRAFT_653500</name>
</gene>
<dbReference type="OrthoDB" id="2143914at2759"/>
<sequence length="435" mass="48372">MSRARRNWTEKEDNLLRDLVQKELEDDRPVLWRELAKHIPGRSNKDCRKRWWNSLAGGTVKGAWSPEEDQRLTDAVKKFGTNWPQVAAVVGSRCGDQCSSHWRQVLNPDINYCDWTGDEDEKLLAAVHTYGTNWSRIASFHEPQRTTLALKNRYWKLRLKSQSGTKSPSTKSPSQPAVKMKTQQGTLKLMRTAAPDESDDDDDDDGDEGGRYEFDESDSEEMDLVTDMNARYDELPHSQTEWASSCASPSKANAATTPRMCMGYLDVMVPKDRIQLSNSALEGQWMEGMAAHMTSNTSTPLYLNDGFLGPTEHDSANQDYTSIPSVAQRGEGSMDMDFSNLTESLGLGSHAFKGYDVSVGQKPSFSFPVANQSMGNSGIIPIDPSVTDTALKEKSSERVSHQVSINFSCTTGELSNIMCLLASIGLVVNMKIDTQ</sequence>
<dbReference type="Proteomes" id="UP000758603">
    <property type="component" value="Unassembled WGS sequence"/>
</dbReference>
<dbReference type="GO" id="GO:0005634">
    <property type="term" value="C:nucleus"/>
    <property type="evidence" value="ECO:0007669"/>
    <property type="project" value="TreeGrafter"/>
</dbReference>
<evidence type="ECO:0000259" key="2">
    <source>
        <dbReference type="PROSITE" id="PS50090"/>
    </source>
</evidence>
<keyword evidence="5" id="KW-1185">Reference proteome</keyword>
<comment type="caution">
    <text evidence="4">The sequence shown here is derived from an EMBL/GenBank/DDBJ whole genome shotgun (WGS) entry which is preliminary data.</text>
</comment>
<name>A0A9P8UY14_9PEZI</name>
<feature type="domain" description="Myb-like" evidence="2">
    <location>
        <begin position="61"/>
        <end position="106"/>
    </location>
</feature>
<organism evidence="4 5">
    <name type="scientific">Truncatella angustata</name>
    <dbReference type="NCBI Taxonomy" id="152316"/>
    <lineage>
        <taxon>Eukaryota</taxon>
        <taxon>Fungi</taxon>
        <taxon>Dikarya</taxon>
        <taxon>Ascomycota</taxon>
        <taxon>Pezizomycotina</taxon>
        <taxon>Sordariomycetes</taxon>
        <taxon>Xylariomycetidae</taxon>
        <taxon>Amphisphaeriales</taxon>
        <taxon>Sporocadaceae</taxon>
        <taxon>Truncatella</taxon>
    </lineage>
</organism>
<dbReference type="InterPro" id="IPR017930">
    <property type="entry name" value="Myb_dom"/>
</dbReference>
<dbReference type="GO" id="GO:0000978">
    <property type="term" value="F:RNA polymerase II cis-regulatory region sequence-specific DNA binding"/>
    <property type="evidence" value="ECO:0007669"/>
    <property type="project" value="TreeGrafter"/>
</dbReference>
<dbReference type="PANTHER" id="PTHR45614:SF51">
    <property type="entry name" value="MYB-LIKE DNA-BINDING PROTEIN BAS1"/>
    <property type="match status" value="1"/>
</dbReference>
<evidence type="ECO:0000313" key="4">
    <source>
        <dbReference type="EMBL" id="KAH6660307.1"/>
    </source>
</evidence>
<dbReference type="Pfam" id="PF00249">
    <property type="entry name" value="Myb_DNA-binding"/>
    <property type="match status" value="3"/>
</dbReference>
<protein>
    <submittedName>
        <fullName evidence="4">Uncharacterized protein</fullName>
    </submittedName>
</protein>
<dbReference type="GeneID" id="70135271"/>
<dbReference type="RefSeq" id="XP_045964438.1">
    <property type="nucleotide sequence ID" value="XM_046106380.1"/>
</dbReference>
<feature type="domain" description="HTH myb-type" evidence="3">
    <location>
        <begin position="1"/>
        <end position="59"/>
    </location>
</feature>
<feature type="domain" description="HTH myb-type" evidence="3">
    <location>
        <begin position="60"/>
        <end position="110"/>
    </location>
</feature>
<dbReference type="AlphaFoldDB" id="A0A9P8UY14"/>
<dbReference type="InterPro" id="IPR009057">
    <property type="entry name" value="Homeodomain-like_sf"/>
</dbReference>
<dbReference type="InterPro" id="IPR050560">
    <property type="entry name" value="MYB_TF"/>
</dbReference>
<dbReference type="EMBL" id="JAGPXC010000001">
    <property type="protein sequence ID" value="KAH6660307.1"/>
    <property type="molecule type" value="Genomic_DNA"/>
</dbReference>
<dbReference type="GO" id="GO:0000981">
    <property type="term" value="F:DNA-binding transcription factor activity, RNA polymerase II-specific"/>
    <property type="evidence" value="ECO:0007669"/>
    <property type="project" value="TreeGrafter"/>
</dbReference>
<dbReference type="PROSITE" id="PS51294">
    <property type="entry name" value="HTH_MYB"/>
    <property type="match status" value="3"/>
</dbReference>
<evidence type="ECO:0000313" key="5">
    <source>
        <dbReference type="Proteomes" id="UP000758603"/>
    </source>
</evidence>
<dbReference type="SUPFAM" id="SSF46689">
    <property type="entry name" value="Homeodomain-like"/>
    <property type="match status" value="2"/>
</dbReference>
<feature type="domain" description="HTH myb-type" evidence="3">
    <location>
        <begin position="113"/>
        <end position="162"/>
    </location>
</feature>
<dbReference type="SMART" id="SM00717">
    <property type="entry name" value="SANT"/>
    <property type="match status" value="3"/>
</dbReference>
<evidence type="ECO:0000259" key="3">
    <source>
        <dbReference type="PROSITE" id="PS51294"/>
    </source>
</evidence>
<accession>A0A9P8UY14</accession>
<dbReference type="Gene3D" id="1.10.10.60">
    <property type="entry name" value="Homeodomain-like"/>
    <property type="match status" value="3"/>
</dbReference>
<dbReference type="InterPro" id="IPR001005">
    <property type="entry name" value="SANT/Myb"/>
</dbReference>
<feature type="domain" description="Myb-like" evidence="2">
    <location>
        <begin position="107"/>
        <end position="158"/>
    </location>
</feature>
<feature type="compositionally biased region" description="Low complexity" evidence="1">
    <location>
        <begin position="160"/>
        <end position="176"/>
    </location>
</feature>
<proteinExistence type="predicted"/>
<reference evidence="4" key="1">
    <citation type="journal article" date="2021" name="Nat. Commun.">
        <title>Genetic determinants of endophytism in the Arabidopsis root mycobiome.</title>
        <authorList>
            <person name="Mesny F."/>
            <person name="Miyauchi S."/>
            <person name="Thiergart T."/>
            <person name="Pickel B."/>
            <person name="Atanasova L."/>
            <person name="Karlsson M."/>
            <person name="Huettel B."/>
            <person name="Barry K.W."/>
            <person name="Haridas S."/>
            <person name="Chen C."/>
            <person name="Bauer D."/>
            <person name="Andreopoulos W."/>
            <person name="Pangilinan J."/>
            <person name="LaButti K."/>
            <person name="Riley R."/>
            <person name="Lipzen A."/>
            <person name="Clum A."/>
            <person name="Drula E."/>
            <person name="Henrissat B."/>
            <person name="Kohler A."/>
            <person name="Grigoriev I.V."/>
            <person name="Martin F.M."/>
            <person name="Hacquard S."/>
        </authorList>
    </citation>
    <scope>NUCLEOTIDE SEQUENCE</scope>
    <source>
        <strain evidence="4">MPI-SDFR-AT-0073</strain>
    </source>
</reference>
<dbReference type="PANTHER" id="PTHR45614">
    <property type="entry name" value="MYB PROTEIN-RELATED"/>
    <property type="match status" value="1"/>
</dbReference>